<name>A0A7U7J2P5_9GAMM</name>
<protein>
    <submittedName>
        <fullName evidence="1">Virulence protein SciE type</fullName>
    </submittedName>
</protein>
<organism evidence="1 2">
    <name type="scientific">Candidatus Contendobacter odensis Run_B_J11</name>
    <dbReference type="NCBI Taxonomy" id="1400861"/>
    <lineage>
        <taxon>Bacteria</taxon>
        <taxon>Pseudomonadati</taxon>
        <taxon>Pseudomonadota</taxon>
        <taxon>Gammaproteobacteria</taxon>
        <taxon>Candidatus Competibacteraceae</taxon>
        <taxon>Candidatus Contendibacter</taxon>
    </lineage>
</organism>
<dbReference type="InterPro" id="IPR009211">
    <property type="entry name" value="TagJ"/>
</dbReference>
<dbReference type="Gene3D" id="1.25.40.10">
    <property type="entry name" value="Tetratricopeptide repeat domain"/>
    <property type="match status" value="1"/>
</dbReference>
<dbReference type="Proteomes" id="UP000019184">
    <property type="component" value="Unassembled WGS sequence"/>
</dbReference>
<dbReference type="AlphaFoldDB" id="A0A7U7J2P5"/>
<dbReference type="PIRSF" id="PIRSF029288">
    <property type="entry name" value="SciE_ImpE"/>
    <property type="match status" value="1"/>
</dbReference>
<comment type="caution">
    <text evidence="1">The sequence shown here is derived from an EMBL/GenBank/DDBJ whole genome shotgun (WGS) entry which is preliminary data.</text>
</comment>
<dbReference type="RefSeq" id="WP_034430594.1">
    <property type="nucleotide sequence ID" value="NZ_CBTK010000028.1"/>
</dbReference>
<proteinExistence type="predicted"/>
<dbReference type="Pfam" id="PF07024">
    <property type="entry name" value="ImpE"/>
    <property type="match status" value="1"/>
</dbReference>
<sequence>MAVADILRDRALRQALEQLQQQVRKQPADLKHRIFLFQLYCVLGDWQKALNQLNVLRELDAETLPMAQTYQEAIQCEALRKQVFAGARAPLFFGEPETWLALMLEALKLTAQNEYGKAEDLRAQALDQAPVTSGCINDLPFTWLMDADPRLGPMLEAIINGRYYWIPLHRIRVIEFEPPSDLRDLVWLPANFTWANGGQNVGLVPVRYPGSELSEDDAIRMASKTDWQKCSDVTQLGLGQRLLATDVDDYALLDVRKITLDAPATEVSDG</sequence>
<evidence type="ECO:0000313" key="2">
    <source>
        <dbReference type="Proteomes" id="UP000019184"/>
    </source>
</evidence>
<accession>A0A7U7J2P5</accession>
<dbReference type="SUPFAM" id="SSF144059">
    <property type="entry name" value="ImpE-like"/>
    <property type="match status" value="1"/>
</dbReference>
<gene>
    <name evidence="1" type="ORF">BN874_1230043</name>
</gene>
<keyword evidence="2" id="KW-1185">Reference proteome</keyword>
<dbReference type="InterPro" id="IPR011990">
    <property type="entry name" value="TPR-like_helical_dom_sf"/>
</dbReference>
<dbReference type="OrthoDB" id="5416084at2"/>
<reference evidence="1 2" key="1">
    <citation type="journal article" date="2014" name="ISME J.">
        <title>Candidatus Competibacter-lineage genomes retrieved from metagenomes reveal functional metabolic diversity.</title>
        <authorList>
            <person name="McIlroy S.J."/>
            <person name="Albertsen M."/>
            <person name="Andresen E.K."/>
            <person name="Saunders A.M."/>
            <person name="Kristiansen R."/>
            <person name="Stokholm-Bjerregaard M."/>
            <person name="Nielsen K.L."/>
            <person name="Nielsen P.H."/>
        </authorList>
    </citation>
    <scope>NUCLEOTIDE SEQUENCE [LARGE SCALE GENOMIC DNA]</scope>
    <source>
        <strain evidence="1 2">Run_B_J11</strain>
    </source>
</reference>
<evidence type="ECO:0000313" key="1">
    <source>
        <dbReference type="EMBL" id="CDH43533.1"/>
    </source>
</evidence>
<dbReference type="EMBL" id="CBTK010000028">
    <property type="protein sequence ID" value="CDH43533.1"/>
    <property type="molecule type" value="Genomic_DNA"/>
</dbReference>